<evidence type="ECO:0000256" key="10">
    <source>
        <dbReference type="ARBA" id="ARBA00048167"/>
    </source>
</evidence>
<comment type="caution">
    <text evidence="11">The sequence shown here is derived from an EMBL/GenBank/DDBJ whole genome shotgun (WGS) entry which is preliminary data.</text>
</comment>
<comment type="catalytic activity">
    <reaction evidence="9">
        <text>N-terminal L-prolyl-L-prolyl-L-lysyl-[protein] + 2 S-adenosyl-L-methionine = N-terminal N,N-dimethyl-L-prolyl-L-prolyl-L-lysyl-[protein] + 2 S-adenosyl-L-homocysteine + 2 H(+)</text>
        <dbReference type="Rhea" id="RHEA:54736"/>
        <dbReference type="Rhea" id="RHEA-COMP:13787"/>
        <dbReference type="Rhea" id="RHEA-COMP:13974"/>
        <dbReference type="ChEBI" id="CHEBI:15378"/>
        <dbReference type="ChEBI" id="CHEBI:57856"/>
        <dbReference type="ChEBI" id="CHEBI:59789"/>
        <dbReference type="ChEBI" id="CHEBI:138059"/>
        <dbReference type="ChEBI" id="CHEBI:138318"/>
        <dbReference type="EC" id="2.1.1.244"/>
    </reaction>
</comment>
<dbReference type="PANTHER" id="PTHR12753:SF0">
    <property type="entry name" value="ALPHA N-TERMINAL PROTEIN METHYLTRANSFERASE 1"/>
    <property type="match status" value="1"/>
</dbReference>
<dbReference type="EMBL" id="JADGIZ020000031">
    <property type="protein sequence ID" value="KAL2914647.1"/>
    <property type="molecule type" value="Genomic_DNA"/>
</dbReference>
<evidence type="ECO:0000256" key="9">
    <source>
        <dbReference type="ARBA" id="ARBA00047885"/>
    </source>
</evidence>
<organism evidence="11 12">
    <name type="scientific">Polyrhizophydium stewartii</name>
    <dbReference type="NCBI Taxonomy" id="2732419"/>
    <lineage>
        <taxon>Eukaryota</taxon>
        <taxon>Fungi</taxon>
        <taxon>Fungi incertae sedis</taxon>
        <taxon>Chytridiomycota</taxon>
        <taxon>Chytridiomycota incertae sedis</taxon>
        <taxon>Chytridiomycetes</taxon>
        <taxon>Rhizophydiales</taxon>
        <taxon>Rhizophydiales incertae sedis</taxon>
        <taxon>Polyrhizophydium</taxon>
    </lineage>
</organism>
<accession>A0ABR4N524</accession>
<evidence type="ECO:0000256" key="2">
    <source>
        <dbReference type="ARBA" id="ARBA00022603"/>
    </source>
</evidence>
<dbReference type="EC" id="2.1.1.244" evidence="5"/>
<evidence type="ECO:0000256" key="6">
    <source>
        <dbReference type="ARBA" id="ARBA00039449"/>
    </source>
</evidence>
<dbReference type="Proteomes" id="UP001527925">
    <property type="component" value="Unassembled WGS sequence"/>
</dbReference>
<dbReference type="PANTHER" id="PTHR12753">
    <property type="entry name" value="AD-003 - RELATED"/>
    <property type="match status" value="1"/>
</dbReference>
<dbReference type="CDD" id="cd02440">
    <property type="entry name" value="AdoMet_MTases"/>
    <property type="match status" value="1"/>
</dbReference>
<evidence type="ECO:0000313" key="11">
    <source>
        <dbReference type="EMBL" id="KAL2914647.1"/>
    </source>
</evidence>
<dbReference type="Pfam" id="PF05891">
    <property type="entry name" value="Methyltransf_PK"/>
    <property type="match status" value="1"/>
</dbReference>
<reference evidence="11 12" key="1">
    <citation type="submission" date="2023-09" db="EMBL/GenBank/DDBJ databases">
        <title>Pangenome analysis of Batrachochytrium dendrobatidis and related Chytrids.</title>
        <authorList>
            <person name="Yacoub M.N."/>
            <person name="Stajich J.E."/>
            <person name="James T.Y."/>
        </authorList>
    </citation>
    <scope>NUCLEOTIDE SEQUENCE [LARGE SCALE GENOMIC DNA]</scope>
    <source>
        <strain evidence="11 12">JEL0888</strain>
    </source>
</reference>
<dbReference type="PIRSF" id="PIRSF016958">
    <property type="entry name" value="DUF858_MeTrfase_lik"/>
    <property type="match status" value="1"/>
</dbReference>
<keyword evidence="12" id="KW-1185">Reference proteome</keyword>
<keyword evidence="4" id="KW-0949">S-adenosyl-L-methionine</keyword>
<comment type="catalytic activity">
    <reaction evidence="8">
        <text>N-terminal L-seryl-L-prolyl-L-lysyl-[protein] + 3 S-adenosyl-L-methionine = N-terminal N,N,N-trimethyl-L-seryl-L-prolyl-L-lysyl-[protein] + 3 S-adenosyl-L-homocysteine + 3 H(+)</text>
        <dbReference type="Rhea" id="RHEA:54724"/>
        <dbReference type="Rhea" id="RHEA-COMP:13789"/>
        <dbReference type="Rhea" id="RHEA-COMP:13973"/>
        <dbReference type="ChEBI" id="CHEBI:15378"/>
        <dbReference type="ChEBI" id="CHEBI:57856"/>
        <dbReference type="ChEBI" id="CHEBI:59789"/>
        <dbReference type="ChEBI" id="CHEBI:138061"/>
        <dbReference type="ChEBI" id="CHEBI:138317"/>
        <dbReference type="EC" id="2.1.1.244"/>
    </reaction>
</comment>
<evidence type="ECO:0000313" key="12">
    <source>
        <dbReference type="Proteomes" id="UP001527925"/>
    </source>
</evidence>
<keyword evidence="3" id="KW-0808">Transferase</keyword>
<comment type="similarity">
    <text evidence="1">Belongs to the methyltransferase superfamily. NTM1 family.</text>
</comment>
<proteinExistence type="inferred from homology"/>
<comment type="catalytic activity">
    <reaction evidence="10">
        <text>N-terminal L-alanyl-L-prolyl-L-lysyl-[protein] + 3 S-adenosyl-L-methionine = N-terminal N,N,N-trimethyl-L-alanyl-L-prolyl-L-lysyl-[protein] + 3 S-adenosyl-L-homocysteine + 3 H(+)</text>
        <dbReference type="Rhea" id="RHEA:54712"/>
        <dbReference type="Rhea" id="RHEA-COMP:13785"/>
        <dbReference type="Rhea" id="RHEA-COMP:13971"/>
        <dbReference type="ChEBI" id="CHEBI:15378"/>
        <dbReference type="ChEBI" id="CHEBI:57856"/>
        <dbReference type="ChEBI" id="CHEBI:59789"/>
        <dbReference type="ChEBI" id="CHEBI:138057"/>
        <dbReference type="ChEBI" id="CHEBI:138315"/>
        <dbReference type="EC" id="2.1.1.244"/>
    </reaction>
</comment>
<dbReference type="InterPro" id="IPR029063">
    <property type="entry name" value="SAM-dependent_MTases_sf"/>
</dbReference>
<dbReference type="Gene3D" id="3.40.50.150">
    <property type="entry name" value="Vaccinia Virus protein VP39"/>
    <property type="match status" value="1"/>
</dbReference>
<evidence type="ECO:0000256" key="5">
    <source>
        <dbReference type="ARBA" id="ARBA00039112"/>
    </source>
</evidence>
<evidence type="ECO:0000256" key="1">
    <source>
        <dbReference type="ARBA" id="ARBA00009059"/>
    </source>
</evidence>
<evidence type="ECO:0000256" key="7">
    <source>
        <dbReference type="ARBA" id="ARBA00043129"/>
    </source>
</evidence>
<dbReference type="SUPFAM" id="SSF53335">
    <property type="entry name" value="S-adenosyl-L-methionine-dependent methyltransferases"/>
    <property type="match status" value="1"/>
</dbReference>
<protein>
    <recommendedName>
        <fullName evidence="6">Alpha N-terminal protein methyltransferase 1</fullName>
        <ecNumber evidence="5">2.1.1.244</ecNumber>
    </recommendedName>
    <alternativeName>
        <fullName evidence="7">X-Pro-Lys N-terminal protein methyltransferase 1</fullName>
    </alternativeName>
</protein>
<evidence type="ECO:0000256" key="8">
    <source>
        <dbReference type="ARBA" id="ARBA00047306"/>
    </source>
</evidence>
<sequence>MTHKDRGSAWYTDAASYWERVEPTVQGMLGGFGFLTDTDARGSLDFIAEFIDNGQLATATACDCGAGIGRVTDTFLLKKFEKVDLVEQNSAFLETAKTAFTERGQAHRIGEYYAVGLQDFVPEEGKYDLIWCQWVLGHLTDDDFVAFFKRCKLGLKPGGFIGVKENLTKNGIIVDEEDSSCTRDERTLKRLLAQAGLTIVKESLQKGFPKELYAVKMHVARLPPPVVQTALF</sequence>
<name>A0ABR4N524_9FUNG</name>
<evidence type="ECO:0000256" key="3">
    <source>
        <dbReference type="ARBA" id="ARBA00022679"/>
    </source>
</evidence>
<keyword evidence="2" id="KW-0489">Methyltransferase</keyword>
<gene>
    <name evidence="11" type="ORF">HK105_205786</name>
</gene>
<evidence type="ECO:0000256" key="4">
    <source>
        <dbReference type="ARBA" id="ARBA00022691"/>
    </source>
</evidence>
<dbReference type="InterPro" id="IPR008576">
    <property type="entry name" value="MeTrfase_NTM1"/>
</dbReference>